<comment type="catalytic activity">
    <reaction evidence="6">
        <text>D-arabinose 5-phosphate + phosphoenolpyruvate + H2O = 3-deoxy-alpha-D-manno-2-octulosonate-8-phosphate + phosphate</text>
        <dbReference type="Rhea" id="RHEA:14053"/>
        <dbReference type="ChEBI" id="CHEBI:15377"/>
        <dbReference type="ChEBI" id="CHEBI:43474"/>
        <dbReference type="ChEBI" id="CHEBI:57693"/>
        <dbReference type="ChEBI" id="CHEBI:58702"/>
        <dbReference type="ChEBI" id="CHEBI:85985"/>
        <dbReference type="EC" id="2.5.1.55"/>
    </reaction>
</comment>
<dbReference type="EC" id="2.5.1.55" evidence="3"/>
<evidence type="ECO:0000313" key="8">
    <source>
        <dbReference type="EMBL" id="KAF0694120.1"/>
    </source>
</evidence>
<dbReference type="GO" id="GO:0005737">
    <property type="term" value="C:cytoplasm"/>
    <property type="evidence" value="ECO:0007669"/>
    <property type="project" value="UniProtKB-SubCell"/>
</dbReference>
<dbReference type="OrthoDB" id="2013945at2759"/>
<dbReference type="EMBL" id="CAADRA010005620">
    <property type="protein sequence ID" value="VFT91793.1"/>
    <property type="molecule type" value="Genomic_DNA"/>
</dbReference>
<keyword evidence="10" id="KW-1185">Reference proteome</keyword>
<evidence type="ECO:0000256" key="3">
    <source>
        <dbReference type="ARBA" id="ARBA00012693"/>
    </source>
</evidence>
<dbReference type="AlphaFoldDB" id="A0A485L3V2"/>
<dbReference type="PANTHER" id="PTHR21057">
    <property type="entry name" value="PHOSPHO-2-DEHYDRO-3-DEOXYHEPTONATE ALDOLASE"/>
    <property type="match status" value="1"/>
</dbReference>
<evidence type="ECO:0000256" key="5">
    <source>
        <dbReference type="ARBA" id="ARBA00022679"/>
    </source>
</evidence>
<organism evidence="9 10">
    <name type="scientific">Aphanomyces stellatus</name>
    <dbReference type="NCBI Taxonomy" id="120398"/>
    <lineage>
        <taxon>Eukaryota</taxon>
        <taxon>Sar</taxon>
        <taxon>Stramenopiles</taxon>
        <taxon>Oomycota</taxon>
        <taxon>Saprolegniomycetes</taxon>
        <taxon>Saprolegniales</taxon>
        <taxon>Verrucalvaceae</taxon>
        <taxon>Aphanomyces</taxon>
    </lineage>
</organism>
<reference evidence="9 10" key="1">
    <citation type="submission" date="2019-03" db="EMBL/GenBank/DDBJ databases">
        <authorList>
            <person name="Gaulin E."/>
            <person name="Dumas B."/>
        </authorList>
    </citation>
    <scope>NUCLEOTIDE SEQUENCE [LARGE SCALE GENOMIC DNA]</scope>
    <source>
        <strain evidence="9">CBS 568.67</strain>
    </source>
</reference>
<evidence type="ECO:0000313" key="9">
    <source>
        <dbReference type="EMBL" id="VFT91793.1"/>
    </source>
</evidence>
<evidence type="ECO:0000256" key="6">
    <source>
        <dbReference type="ARBA" id="ARBA00049112"/>
    </source>
</evidence>
<dbReference type="GO" id="GO:0008676">
    <property type="term" value="F:3-deoxy-8-phosphooctulonate synthase activity"/>
    <property type="evidence" value="ECO:0007669"/>
    <property type="project" value="UniProtKB-EC"/>
</dbReference>
<comment type="subcellular location">
    <subcellularLocation>
        <location evidence="1">Cytoplasm</location>
    </subcellularLocation>
</comment>
<accession>A0A485L3V2</accession>
<reference evidence="8" key="2">
    <citation type="submission" date="2019-06" db="EMBL/GenBank/DDBJ databases">
        <title>Genomics analysis of Aphanomyces spp. identifies a new class of oomycete effector associated with host adaptation.</title>
        <authorList>
            <person name="Gaulin E."/>
        </authorList>
    </citation>
    <scope>NUCLEOTIDE SEQUENCE</scope>
    <source>
        <strain evidence="8">CBS 578.67</strain>
    </source>
</reference>
<name>A0A485L3V2_9STRA</name>
<evidence type="ECO:0000256" key="1">
    <source>
        <dbReference type="ARBA" id="ARBA00004496"/>
    </source>
</evidence>
<feature type="domain" description="DAHP synthetase I/KDSA" evidence="7">
    <location>
        <begin position="18"/>
        <end position="278"/>
    </location>
</feature>
<protein>
    <recommendedName>
        <fullName evidence="3">3-deoxy-8-phosphooctulonate synthase</fullName>
        <ecNumber evidence="3">2.5.1.55</ecNumber>
    </recommendedName>
</protein>
<keyword evidence="4" id="KW-0963">Cytoplasm</keyword>
<dbReference type="Proteomes" id="UP000332933">
    <property type="component" value="Unassembled WGS sequence"/>
</dbReference>
<proteinExistence type="inferred from homology"/>
<gene>
    <name evidence="9" type="primary">Aste57867_14979</name>
    <name evidence="8" type="ORF">As57867_014923</name>
    <name evidence="9" type="ORF">ASTE57867_14979</name>
</gene>
<evidence type="ECO:0000313" key="10">
    <source>
        <dbReference type="Proteomes" id="UP000332933"/>
    </source>
</evidence>
<dbReference type="NCBIfam" id="NF003543">
    <property type="entry name" value="PRK05198.1"/>
    <property type="match status" value="1"/>
</dbReference>
<dbReference type="InterPro" id="IPR013785">
    <property type="entry name" value="Aldolase_TIM"/>
</dbReference>
<dbReference type="Gene3D" id="3.20.20.70">
    <property type="entry name" value="Aldolase class I"/>
    <property type="match status" value="1"/>
</dbReference>
<dbReference type="InterPro" id="IPR006269">
    <property type="entry name" value="KDO8P_synthase"/>
</dbReference>
<dbReference type="SUPFAM" id="SSF51569">
    <property type="entry name" value="Aldolase"/>
    <property type="match status" value="1"/>
</dbReference>
<sequence>MAGGSASAALAAVLRGAKPFFVIAGPCVLETESTVLQIATRLKEIGADLSIPVVFKASFDKANRQDLTSFRGPGLDDGLKLLQHVKDTTGLPILTDVHETYQVERVAQVADIVQIPAYLCRQTDLLVAAARSGRLVNIKKGQMTAPETMLLAAKKVTRTTGHADVLLTDRGTMFGYGDLVADPRNIPKLRRDGALVIQDVTHSVQRTGNADTSGGDREFIPTIARMAAAGAWFASFVHVAIMRAHLVGVDGLFIETHPEPARGLSDSTTMFALDALHPLLEELIAIATASRARR</sequence>
<evidence type="ECO:0000259" key="7">
    <source>
        <dbReference type="Pfam" id="PF00793"/>
    </source>
</evidence>
<dbReference type="EMBL" id="VJMH01005599">
    <property type="protein sequence ID" value="KAF0694120.1"/>
    <property type="molecule type" value="Genomic_DNA"/>
</dbReference>
<evidence type="ECO:0000256" key="4">
    <source>
        <dbReference type="ARBA" id="ARBA00022490"/>
    </source>
</evidence>
<keyword evidence="5" id="KW-0808">Transferase</keyword>
<comment type="similarity">
    <text evidence="2">Belongs to the KdsA family.</text>
</comment>
<dbReference type="Pfam" id="PF00793">
    <property type="entry name" value="DAHP_synth_1"/>
    <property type="match status" value="1"/>
</dbReference>
<dbReference type="NCBIfam" id="TIGR01362">
    <property type="entry name" value="KDO8P_synth"/>
    <property type="match status" value="1"/>
</dbReference>
<evidence type="ECO:0000256" key="2">
    <source>
        <dbReference type="ARBA" id="ARBA00010499"/>
    </source>
</evidence>
<dbReference type="InterPro" id="IPR006218">
    <property type="entry name" value="DAHP1/KDSA"/>
</dbReference>